<dbReference type="AlphaFoldDB" id="A0A368TR99"/>
<sequence>MTATPAIFKKSSDIAEYLTTVLQGVTKANGYKTDLGTTVYRGRLKHDEDRVPYAVLIEGEDRPQENDGGRLDITLEQDFVLGAYVHCNVDNPNDAAHDAIKDIKKAVFSSDLARRPIAGARGANGRVAKLSYRGKDIGPRADGKNIVFAVVHITVVFAENLLEA</sequence>
<organism evidence="1 2">
    <name type="scientific">Vreelandella rituensis</name>
    <dbReference type="NCBI Taxonomy" id="2282306"/>
    <lineage>
        <taxon>Bacteria</taxon>
        <taxon>Pseudomonadati</taxon>
        <taxon>Pseudomonadota</taxon>
        <taxon>Gammaproteobacteria</taxon>
        <taxon>Oceanospirillales</taxon>
        <taxon>Halomonadaceae</taxon>
        <taxon>Vreelandella</taxon>
    </lineage>
</organism>
<name>A0A368TR99_9GAMM</name>
<gene>
    <name evidence="1" type="ORF">DU506_17135</name>
</gene>
<dbReference type="Proteomes" id="UP000253204">
    <property type="component" value="Unassembled WGS sequence"/>
</dbReference>
<keyword evidence="2" id="KW-1185">Reference proteome</keyword>
<evidence type="ECO:0000313" key="2">
    <source>
        <dbReference type="Proteomes" id="UP000253204"/>
    </source>
</evidence>
<comment type="caution">
    <text evidence="1">The sequence shown here is derived from an EMBL/GenBank/DDBJ whole genome shotgun (WGS) entry which is preliminary data.</text>
</comment>
<dbReference type="RefSeq" id="WP_114488106.1">
    <property type="nucleotide sequence ID" value="NZ_QPIJ01000054.1"/>
</dbReference>
<proteinExistence type="predicted"/>
<reference evidence="1 2" key="1">
    <citation type="submission" date="2018-07" db="EMBL/GenBank/DDBJ databases">
        <title>Halomonas rutogse sp. nov., isolated from Lake TangqianCo on Tibetan Plateau.</title>
        <authorList>
            <person name="Lu H."/>
            <person name="Xing P."/>
            <person name="Wu Q."/>
        </authorList>
    </citation>
    <scope>NUCLEOTIDE SEQUENCE [LARGE SCALE GENOMIC DNA]</scope>
    <source>
        <strain evidence="1 2">TQ8S</strain>
    </source>
</reference>
<evidence type="ECO:0000313" key="1">
    <source>
        <dbReference type="EMBL" id="RCV87130.1"/>
    </source>
</evidence>
<dbReference type="EMBL" id="QPIJ01000054">
    <property type="protein sequence ID" value="RCV87130.1"/>
    <property type="molecule type" value="Genomic_DNA"/>
</dbReference>
<protein>
    <submittedName>
        <fullName evidence="1">Uncharacterized protein</fullName>
    </submittedName>
</protein>
<accession>A0A368TR99</accession>